<evidence type="ECO:0000256" key="1">
    <source>
        <dbReference type="SAM" id="MobiDB-lite"/>
    </source>
</evidence>
<feature type="region of interest" description="Disordered" evidence="1">
    <location>
        <begin position="1"/>
        <end position="92"/>
    </location>
</feature>
<proteinExistence type="predicted"/>
<dbReference type="AlphaFoldDB" id="A5B7C5"/>
<evidence type="ECO:0000313" key="2">
    <source>
        <dbReference type="EMBL" id="CAN69782.1"/>
    </source>
</evidence>
<feature type="compositionally biased region" description="Polar residues" evidence="1">
    <location>
        <begin position="38"/>
        <end position="55"/>
    </location>
</feature>
<dbReference type="EMBL" id="AM449171">
    <property type="protein sequence ID" value="CAN69782.1"/>
    <property type="molecule type" value="Genomic_DNA"/>
</dbReference>
<name>A5B7C5_VITVI</name>
<accession>A5B7C5</accession>
<organism evidence="2">
    <name type="scientific">Vitis vinifera</name>
    <name type="common">Grape</name>
    <dbReference type="NCBI Taxonomy" id="29760"/>
    <lineage>
        <taxon>Eukaryota</taxon>
        <taxon>Viridiplantae</taxon>
        <taxon>Streptophyta</taxon>
        <taxon>Embryophyta</taxon>
        <taxon>Tracheophyta</taxon>
        <taxon>Spermatophyta</taxon>
        <taxon>Magnoliopsida</taxon>
        <taxon>eudicotyledons</taxon>
        <taxon>Gunneridae</taxon>
        <taxon>Pentapetalae</taxon>
        <taxon>rosids</taxon>
        <taxon>Vitales</taxon>
        <taxon>Vitaceae</taxon>
        <taxon>Viteae</taxon>
        <taxon>Vitis</taxon>
    </lineage>
</organism>
<feature type="compositionally biased region" description="Polar residues" evidence="1">
    <location>
        <begin position="14"/>
        <end position="29"/>
    </location>
</feature>
<protein>
    <submittedName>
        <fullName evidence="2">Uncharacterized protein</fullName>
    </submittedName>
</protein>
<reference evidence="2" key="1">
    <citation type="journal article" date="2007" name="PLoS ONE">
        <title>The first genome sequence of an elite grapevine cultivar (Pinot noir Vitis vinifera L.): coping with a highly heterozygous genome.</title>
        <authorList>
            <person name="Velasco R."/>
            <person name="Zharkikh A."/>
            <person name="Troggio M."/>
            <person name="Cartwright D.A."/>
            <person name="Cestaro A."/>
            <person name="Pruss D."/>
            <person name="Pindo M."/>
            <person name="FitzGerald L.M."/>
            <person name="Vezzulli S."/>
            <person name="Reid J."/>
            <person name="Malacarne G."/>
            <person name="Iliev D."/>
            <person name="Coppola G."/>
            <person name="Wardell B."/>
            <person name="Micheletti D."/>
            <person name="Macalma T."/>
            <person name="Facci M."/>
            <person name="Mitchell J.T."/>
            <person name="Perazzolli M."/>
            <person name="Eldredge G."/>
            <person name="Gatto P."/>
            <person name="Oyzerski R."/>
            <person name="Moretto M."/>
            <person name="Gutin N."/>
            <person name="Stefanini M."/>
            <person name="Chen Y."/>
            <person name="Segala C."/>
            <person name="Davenport C."/>
            <person name="Dematte L."/>
            <person name="Mraz A."/>
            <person name="Battilana J."/>
            <person name="Stormo K."/>
            <person name="Costa F."/>
            <person name="Tao Q."/>
            <person name="Si-Ammour A."/>
            <person name="Harkins T."/>
            <person name="Lackey A."/>
            <person name="Perbost C."/>
            <person name="Taillon B."/>
            <person name="Stella A."/>
            <person name="Solovyev V."/>
            <person name="Fawcett J.A."/>
            <person name="Sterck L."/>
            <person name="Vandepoele K."/>
            <person name="Grando S.M."/>
            <person name="Toppo S."/>
            <person name="Moser C."/>
            <person name="Lanchbury J."/>
            <person name="Bogden R."/>
            <person name="Skolnick M."/>
            <person name="Sgaramella V."/>
            <person name="Bhatnagar S.K."/>
            <person name="Fontana P."/>
            <person name="Gutin A."/>
            <person name="Van de Peer Y."/>
            <person name="Salamini F."/>
            <person name="Viola R."/>
        </authorList>
    </citation>
    <scope>NUCLEOTIDE SEQUENCE</scope>
</reference>
<sequence length="92" mass="9894">MFLQPSLARYALNPSRQTRNSRTNPTAPTLSACPVWPTTFTSRWKTTTPPTSNGRPNLRPSPGPSRLPAHPSGEPLREMVRSARGAEGGGGV</sequence>
<gene>
    <name evidence="2" type="ORF">VITISV_012615</name>
</gene>